<evidence type="ECO:0000256" key="1">
    <source>
        <dbReference type="ARBA" id="ARBA00022448"/>
    </source>
</evidence>
<dbReference type="Proteomes" id="UP000694865">
    <property type="component" value="Unplaced"/>
</dbReference>
<comment type="domain">
    <text evidence="8">The twin CX3C motif contains 4 conserved Cys residues that form 2 disulfide bonds in the mitochondrial intermembrane space.</text>
</comment>
<dbReference type="PANTHER" id="PTHR13172">
    <property type="entry name" value="MITOCHONDRIAL IMPORT INNER MEMBRANE TRANSLOCASE SUBUNIT TIM9B"/>
    <property type="match status" value="1"/>
</dbReference>
<dbReference type="InterPro" id="IPR050673">
    <property type="entry name" value="Mito_inner_translocase_sub"/>
</dbReference>
<dbReference type="InterPro" id="IPR035427">
    <property type="entry name" value="Tim10-like_dom_sf"/>
</dbReference>
<evidence type="ECO:0000256" key="2">
    <source>
        <dbReference type="ARBA" id="ARBA00022723"/>
    </source>
</evidence>
<keyword evidence="10" id="KW-1185">Reference proteome</keyword>
<keyword evidence="5 8" id="KW-0811">Translocation</keyword>
<dbReference type="GeneID" id="100373225"/>
<comment type="similarity">
    <text evidence="8">Belongs to the small Tim family.</text>
</comment>
<evidence type="ECO:0000256" key="3">
    <source>
        <dbReference type="ARBA" id="ARBA00022833"/>
    </source>
</evidence>
<comment type="function">
    <text evidence="8">Mitochondrial intermembrane chaperone that participates in the import and insertion of some multi-pass transmembrane proteins into the mitochondrial inner membrane. Also required for the transfer of beta-barrel precursors from the TOM complex to the sorting and assembly machinery (SAM complex) of the outer membrane. Acts as a chaperone-like protein that protects the hydrophobic precursors from aggregation and guide them through the mitochondrial intermembrane space.</text>
</comment>
<dbReference type="Gene3D" id="1.10.287.810">
    <property type="entry name" value="Mitochondrial import inner membrane translocase subunit tim13 like domains"/>
    <property type="match status" value="1"/>
</dbReference>
<protein>
    <recommendedName>
        <fullName evidence="8">Mitochondrial import inner membrane translocase subunit</fullName>
    </recommendedName>
</protein>
<evidence type="ECO:0000256" key="6">
    <source>
        <dbReference type="ARBA" id="ARBA00023128"/>
    </source>
</evidence>
<keyword evidence="8" id="KW-0999">Mitochondrion inner membrane</keyword>
<comment type="subcellular location">
    <subcellularLocation>
        <location evidence="8">Mitochondrion inner membrane</location>
        <topology evidence="8">Peripheral membrane protein</topology>
        <orientation evidence="8">Intermembrane side</orientation>
    </subcellularLocation>
</comment>
<feature type="domain" description="Tim10-like" evidence="9">
    <location>
        <begin position="6"/>
        <end position="65"/>
    </location>
</feature>
<organism evidence="10 11">
    <name type="scientific">Saccoglossus kowalevskii</name>
    <name type="common">Acorn worm</name>
    <dbReference type="NCBI Taxonomy" id="10224"/>
    <lineage>
        <taxon>Eukaryota</taxon>
        <taxon>Metazoa</taxon>
        <taxon>Hemichordata</taxon>
        <taxon>Enteropneusta</taxon>
        <taxon>Harrimaniidae</taxon>
        <taxon>Saccoglossus</taxon>
    </lineage>
</organism>
<keyword evidence="2" id="KW-0479">Metal-binding</keyword>
<dbReference type="Pfam" id="PF02953">
    <property type="entry name" value="zf-Tim10_DDP"/>
    <property type="match status" value="1"/>
</dbReference>
<keyword evidence="7 8" id="KW-1015">Disulfide bond</keyword>
<gene>
    <name evidence="11" type="primary">LOC100373225</name>
</gene>
<reference evidence="11" key="1">
    <citation type="submission" date="2025-08" db="UniProtKB">
        <authorList>
            <consortium name="RefSeq"/>
        </authorList>
    </citation>
    <scope>IDENTIFICATION</scope>
    <source>
        <tissue evidence="11">Testes</tissue>
    </source>
</reference>
<keyword evidence="8" id="KW-0472">Membrane</keyword>
<evidence type="ECO:0000259" key="9">
    <source>
        <dbReference type="Pfam" id="PF02953"/>
    </source>
</evidence>
<name>A0ABM0GU25_SACKO</name>
<evidence type="ECO:0000256" key="5">
    <source>
        <dbReference type="ARBA" id="ARBA00023010"/>
    </source>
</evidence>
<proteinExistence type="inferred from homology"/>
<keyword evidence="1 8" id="KW-0813">Transport</keyword>
<sequence>MDQDRAAARNFKDFLTQYNKFTESCFGHCIANLNYRLLSQEEEACIDKCSSKLININHRMIGTYMELNPMNKNQFTEQDSPELKQLAAQVEDILDKTNQELSKNTEEGTTKIEAVAPVVNDPVAAEVEPHVAASSDQS</sequence>
<accession>A0ABM0GU25</accession>
<evidence type="ECO:0000313" key="11">
    <source>
        <dbReference type="RefSeq" id="XP_002737369.1"/>
    </source>
</evidence>
<keyword evidence="8" id="KW-0143">Chaperone</keyword>
<evidence type="ECO:0000313" key="10">
    <source>
        <dbReference type="Proteomes" id="UP000694865"/>
    </source>
</evidence>
<keyword evidence="3" id="KW-0862">Zinc</keyword>
<dbReference type="RefSeq" id="XP_002737369.1">
    <property type="nucleotide sequence ID" value="XM_002737323.2"/>
</dbReference>
<evidence type="ECO:0000256" key="7">
    <source>
        <dbReference type="ARBA" id="ARBA00023157"/>
    </source>
</evidence>
<dbReference type="SUPFAM" id="SSF144122">
    <property type="entry name" value="Tim10-like"/>
    <property type="match status" value="1"/>
</dbReference>
<evidence type="ECO:0000256" key="4">
    <source>
        <dbReference type="ARBA" id="ARBA00022927"/>
    </source>
</evidence>
<keyword evidence="4 8" id="KW-0653">Protein transport</keyword>
<dbReference type="InterPro" id="IPR004217">
    <property type="entry name" value="Tim10-like"/>
</dbReference>
<evidence type="ECO:0000256" key="8">
    <source>
        <dbReference type="RuleBase" id="RU367043"/>
    </source>
</evidence>
<keyword evidence="6 8" id="KW-0496">Mitochondrion</keyword>
<comment type="subunit">
    <text evidence="8">Heterohexamer.</text>
</comment>